<accession>A0AAD8F8W9</accession>
<comment type="caution">
    <text evidence="10">The sequence shown here is derived from an EMBL/GenBank/DDBJ whole genome shotgun (WGS) entry which is preliminary data.</text>
</comment>
<dbReference type="PANTHER" id="PTHR24243:SF233">
    <property type="entry name" value="THYROTROPIN-RELEASING HORMONE RECEPTOR"/>
    <property type="match status" value="1"/>
</dbReference>
<keyword evidence="4" id="KW-0297">G-protein coupled receptor</keyword>
<dbReference type="AlphaFoldDB" id="A0AAD8F8W9"/>
<keyword evidence="7" id="KW-0807">Transducer</keyword>
<dbReference type="GO" id="GO:0005886">
    <property type="term" value="C:plasma membrane"/>
    <property type="evidence" value="ECO:0007669"/>
    <property type="project" value="TreeGrafter"/>
</dbReference>
<evidence type="ECO:0000256" key="4">
    <source>
        <dbReference type="ARBA" id="ARBA00023040"/>
    </source>
</evidence>
<protein>
    <submittedName>
        <fullName evidence="10">N-formyl peptide receptor 2</fullName>
    </submittedName>
</protein>
<dbReference type="GO" id="GO:0008528">
    <property type="term" value="F:G protein-coupled peptide receptor activity"/>
    <property type="evidence" value="ECO:0007669"/>
    <property type="project" value="InterPro"/>
</dbReference>
<dbReference type="InterPro" id="IPR000276">
    <property type="entry name" value="GPCR_Rhodpsn"/>
</dbReference>
<reference evidence="10" key="2">
    <citation type="submission" date="2023-04" db="EMBL/GenBank/DDBJ databases">
        <authorList>
            <person name="Bu L."/>
            <person name="Lu L."/>
            <person name="Laidemitt M.R."/>
            <person name="Zhang S.M."/>
            <person name="Mutuku M."/>
            <person name="Mkoji G."/>
            <person name="Steinauer M."/>
            <person name="Loker E.S."/>
        </authorList>
    </citation>
    <scope>NUCLEOTIDE SEQUENCE</scope>
    <source>
        <strain evidence="10">KasaAsao</strain>
        <tissue evidence="10">Whole Snail</tissue>
    </source>
</reference>
<evidence type="ECO:0000256" key="2">
    <source>
        <dbReference type="ARBA" id="ARBA00022692"/>
    </source>
</evidence>
<dbReference type="Gene3D" id="1.20.1070.10">
    <property type="entry name" value="Rhodopsin 7-helix transmembrane proteins"/>
    <property type="match status" value="1"/>
</dbReference>
<dbReference type="EMBL" id="JASAOG010000078">
    <property type="protein sequence ID" value="KAK0054364.1"/>
    <property type="molecule type" value="Genomic_DNA"/>
</dbReference>
<evidence type="ECO:0000256" key="7">
    <source>
        <dbReference type="ARBA" id="ARBA00023224"/>
    </source>
</evidence>
<keyword evidence="2 8" id="KW-0812">Transmembrane</keyword>
<keyword evidence="11" id="KW-1185">Reference proteome</keyword>
<evidence type="ECO:0000256" key="5">
    <source>
        <dbReference type="ARBA" id="ARBA00023136"/>
    </source>
</evidence>
<dbReference type="Pfam" id="PF10324">
    <property type="entry name" value="7TM_GPCR_Srw"/>
    <property type="match status" value="1"/>
</dbReference>
<evidence type="ECO:0000256" key="3">
    <source>
        <dbReference type="ARBA" id="ARBA00022989"/>
    </source>
</evidence>
<keyword evidence="5 8" id="KW-0472">Membrane</keyword>
<dbReference type="PROSITE" id="PS50262">
    <property type="entry name" value="G_PROTEIN_RECEP_F1_2"/>
    <property type="match status" value="1"/>
</dbReference>
<feature type="transmembrane region" description="Helical" evidence="8">
    <location>
        <begin position="222"/>
        <end position="243"/>
    </location>
</feature>
<feature type="domain" description="G-protein coupled receptors family 1 profile" evidence="9">
    <location>
        <begin position="57"/>
        <end position="337"/>
    </location>
</feature>
<name>A0AAD8F8W9_BIOPF</name>
<dbReference type="SUPFAM" id="SSF81321">
    <property type="entry name" value="Family A G protein-coupled receptor-like"/>
    <property type="match status" value="1"/>
</dbReference>
<dbReference type="InterPro" id="IPR019427">
    <property type="entry name" value="7TM_GPCR_serpentine_rcpt_Srw"/>
</dbReference>
<organism evidence="10 11">
    <name type="scientific">Biomphalaria pfeifferi</name>
    <name type="common">Bloodfluke planorb</name>
    <name type="synonym">Freshwater snail</name>
    <dbReference type="NCBI Taxonomy" id="112525"/>
    <lineage>
        <taxon>Eukaryota</taxon>
        <taxon>Metazoa</taxon>
        <taxon>Spiralia</taxon>
        <taxon>Lophotrochozoa</taxon>
        <taxon>Mollusca</taxon>
        <taxon>Gastropoda</taxon>
        <taxon>Heterobranchia</taxon>
        <taxon>Euthyneura</taxon>
        <taxon>Panpulmonata</taxon>
        <taxon>Hygrophila</taxon>
        <taxon>Lymnaeoidea</taxon>
        <taxon>Planorbidae</taxon>
        <taxon>Biomphalaria</taxon>
    </lineage>
</organism>
<dbReference type="PANTHER" id="PTHR24243">
    <property type="entry name" value="G-PROTEIN COUPLED RECEPTOR"/>
    <property type="match status" value="1"/>
</dbReference>
<evidence type="ECO:0000256" key="6">
    <source>
        <dbReference type="ARBA" id="ARBA00023170"/>
    </source>
</evidence>
<feature type="transmembrane region" description="Helical" evidence="8">
    <location>
        <begin position="314"/>
        <end position="336"/>
    </location>
</feature>
<feature type="transmembrane region" description="Helical" evidence="8">
    <location>
        <begin position="160"/>
        <end position="183"/>
    </location>
</feature>
<keyword evidence="6 10" id="KW-0675">Receptor</keyword>
<comment type="subcellular location">
    <subcellularLocation>
        <location evidence="1">Membrane</location>
        <topology evidence="1">Multi-pass membrane protein</topology>
    </subcellularLocation>
</comment>
<evidence type="ECO:0000259" key="9">
    <source>
        <dbReference type="PROSITE" id="PS50262"/>
    </source>
</evidence>
<feature type="transmembrane region" description="Helical" evidence="8">
    <location>
        <begin position="274"/>
        <end position="294"/>
    </location>
</feature>
<gene>
    <name evidence="10" type="ORF">Bpfe_016192</name>
</gene>
<evidence type="ECO:0000256" key="1">
    <source>
        <dbReference type="ARBA" id="ARBA00004141"/>
    </source>
</evidence>
<evidence type="ECO:0000256" key="8">
    <source>
        <dbReference type="SAM" id="Phobius"/>
    </source>
</evidence>
<feature type="transmembrane region" description="Helical" evidence="8">
    <location>
        <begin position="78"/>
        <end position="98"/>
    </location>
</feature>
<feature type="transmembrane region" description="Helical" evidence="8">
    <location>
        <begin position="44"/>
        <end position="66"/>
    </location>
</feature>
<dbReference type="PROSITE" id="PS00237">
    <property type="entry name" value="G_PROTEIN_RECEP_F1_1"/>
    <property type="match status" value="1"/>
</dbReference>
<evidence type="ECO:0000313" key="10">
    <source>
        <dbReference type="EMBL" id="KAK0054364.1"/>
    </source>
</evidence>
<dbReference type="Proteomes" id="UP001233172">
    <property type="component" value="Unassembled WGS sequence"/>
</dbReference>
<keyword evidence="3 8" id="KW-1133">Transmembrane helix</keyword>
<evidence type="ECO:0000313" key="11">
    <source>
        <dbReference type="Proteomes" id="UP001233172"/>
    </source>
</evidence>
<feature type="transmembrane region" description="Helical" evidence="8">
    <location>
        <begin position="118"/>
        <end position="140"/>
    </location>
</feature>
<dbReference type="InterPro" id="IPR017452">
    <property type="entry name" value="GPCR_Rhodpsn_7TM"/>
</dbReference>
<reference evidence="10" key="1">
    <citation type="journal article" date="2023" name="PLoS Negl. Trop. Dis.">
        <title>A genome sequence for Biomphalaria pfeifferi, the major vector snail for the human-infecting parasite Schistosoma mansoni.</title>
        <authorList>
            <person name="Bu L."/>
            <person name="Lu L."/>
            <person name="Laidemitt M.R."/>
            <person name="Zhang S.M."/>
            <person name="Mutuku M."/>
            <person name="Mkoji G."/>
            <person name="Steinauer M."/>
            <person name="Loker E.S."/>
        </authorList>
    </citation>
    <scope>NUCLEOTIDE SEQUENCE</scope>
    <source>
        <strain evidence="10">KasaAsao</strain>
    </source>
</reference>
<sequence length="378" mass="43184">MYEETTVWGLKEAFNFSQSIISLDTRSALVSDAFLKTFGSIVDMWMSLAISLLGVFGNIITLVVFYRLGFRDTVNITMGAITAWDLVRVLCGSVHRLYGPVSLVSEVVGLSWKNVTLVNIVYMHIVAGNVSYVIGGYVALERCLCVSFPFKVKSIITPRLTMAVCLTISILVFASQFPIFLVFEYQWVYSQLYGQDVAIYQYTHFYSVHGQKFMESYRYFSFLYPLLSLSFMVVSTVIISYHLQKATDFRNKVSAATKHQDGTCSELSTRDRQVVKMLLTVIALYMIVLVPRVAQFIAMLCEAEFFVLRFYNNLFWVISNSVSFLDILNSTCNLFIFYSMSSRFRYCARTMASHFLCCTASPKVKQDNSRYNVEKNSF</sequence>
<proteinExistence type="predicted"/>